<evidence type="ECO:0000256" key="18">
    <source>
        <dbReference type="PIRSR" id="PIRSR038885-2"/>
    </source>
</evidence>
<dbReference type="SUPFAM" id="SSF81648">
    <property type="entry name" value="a domain/subunit of cytochrome bc1 complex (Ubiquinol-cytochrome c reductase)"/>
    <property type="match status" value="1"/>
</dbReference>
<dbReference type="AlphaFoldDB" id="A0A7S8HPD0"/>
<keyword evidence="8 19" id="KW-0812">Transmembrane</keyword>
<feature type="domain" description="Cytochrome b/b6 N-terminal region profile" evidence="20">
    <location>
        <begin position="1"/>
        <end position="210"/>
    </location>
</feature>
<dbReference type="InterPro" id="IPR027387">
    <property type="entry name" value="Cytb/b6-like_sf"/>
</dbReference>
<keyword evidence="13 18" id="KW-0408">Iron</keyword>
<keyword evidence="14" id="KW-0830">Ubiquinone</keyword>
<dbReference type="PROSITE" id="PS51002">
    <property type="entry name" value="CYTB_NTER"/>
    <property type="match status" value="1"/>
</dbReference>
<comment type="function">
    <text evidence="1 19">Component of the ubiquinol-cytochrome c reductase complex (complex III or cytochrome b-c1 complex) that is part of the mitochondrial respiratory chain. The b-c1 complex mediates electron transfer from ubiquinol to cytochrome c. Contributes to the generation of a proton gradient across the mitochondrial membrane that is then used for ATP synthesis.</text>
</comment>
<dbReference type="CDD" id="cd00284">
    <property type="entry name" value="Cytochrome_b_N"/>
    <property type="match status" value="1"/>
</dbReference>
<dbReference type="GO" id="GO:0016491">
    <property type="term" value="F:oxidoreductase activity"/>
    <property type="evidence" value="ECO:0007669"/>
    <property type="project" value="UniProtKB-UniRule"/>
</dbReference>
<feature type="transmembrane region" description="Helical" evidence="19">
    <location>
        <begin position="141"/>
        <end position="162"/>
    </location>
</feature>
<evidence type="ECO:0000256" key="15">
    <source>
        <dbReference type="ARBA" id="ARBA00023128"/>
    </source>
</evidence>
<proteinExistence type="inferred from homology"/>
<dbReference type="GO" id="GO:0008121">
    <property type="term" value="F:quinol-cytochrome-c reductase activity"/>
    <property type="evidence" value="ECO:0007669"/>
    <property type="project" value="InterPro"/>
</dbReference>
<dbReference type="InterPro" id="IPR036150">
    <property type="entry name" value="Cyt_b/b6_C_sf"/>
</dbReference>
<feature type="transmembrane region" description="Helical" evidence="19">
    <location>
        <begin position="111"/>
        <end position="134"/>
    </location>
</feature>
<feature type="transmembrane region" description="Helical" evidence="19">
    <location>
        <begin position="30"/>
        <end position="57"/>
    </location>
</feature>
<keyword evidence="11 19" id="KW-0249">Electron transport</keyword>
<dbReference type="Pfam" id="PF00033">
    <property type="entry name" value="Cytochrome_B"/>
    <property type="match status" value="1"/>
</dbReference>
<feature type="transmembrane region" description="Helical" evidence="19">
    <location>
        <begin position="289"/>
        <end position="305"/>
    </location>
</feature>
<organism evidence="22">
    <name type="scientific">Aphidius gifuensis</name>
    <name type="common">Parasitoid wasp</name>
    <dbReference type="NCBI Taxonomy" id="684658"/>
    <lineage>
        <taxon>Eukaryota</taxon>
        <taxon>Metazoa</taxon>
        <taxon>Ecdysozoa</taxon>
        <taxon>Arthropoda</taxon>
        <taxon>Hexapoda</taxon>
        <taxon>Insecta</taxon>
        <taxon>Pterygota</taxon>
        <taxon>Neoptera</taxon>
        <taxon>Endopterygota</taxon>
        <taxon>Hymenoptera</taxon>
        <taxon>Apocrita</taxon>
        <taxon>Ichneumonoidea</taxon>
        <taxon>Braconidae</taxon>
        <taxon>Aphidiinae</taxon>
        <taxon>Aphidius</taxon>
    </lineage>
</organism>
<dbReference type="EMBL" id="MT264907">
    <property type="protein sequence ID" value="QPC56181.1"/>
    <property type="molecule type" value="Genomic_DNA"/>
</dbReference>
<dbReference type="PROSITE" id="PS51003">
    <property type="entry name" value="CYTB_CTER"/>
    <property type="match status" value="1"/>
</dbReference>
<feature type="transmembrane region" description="Helical" evidence="19">
    <location>
        <begin position="78"/>
        <end position="99"/>
    </location>
</feature>
<keyword evidence="7 19" id="KW-0679">Respiratory chain</keyword>
<keyword evidence="6 18" id="KW-0349">Heme</keyword>
<comment type="cofactor">
    <cofactor evidence="18">
        <name>heme</name>
        <dbReference type="ChEBI" id="CHEBI:30413"/>
    </cofactor>
    <text evidence="18">Binds 2 heme groups non-covalently.</text>
</comment>
<feature type="binding site" description="axial binding residue" evidence="18">
    <location>
        <position position="84"/>
    </location>
    <ligand>
        <name>heme b</name>
        <dbReference type="ChEBI" id="CHEBI:60344"/>
        <label>b562</label>
    </ligand>
    <ligandPart>
        <name>Fe</name>
        <dbReference type="ChEBI" id="CHEBI:18248"/>
    </ligandPart>
</feature>
<comment type="similarity">
    <text evidence="19">Belongs to the cytochrome b family.</text>
</comment>
<comment type="subunit">
    <text evidence="3">The main subunits of complex b-c1 are: cytochrome b, cytochrome c1 and the Rieske protein.</text>
</comment>
<evidence type="ECO:0000256" key="11">
    <source>
        <dbReference type="ARBA" id="ARBA00022982"/>
    </source>
</evidence>
<gene>
    <name evidence="22" type="primary">cob</name>
</gene>
<evidence type="ECO:0000256" key="8">
    <source>
        <dbReference type="ARBA" id="ARBA00022692"/>
    </source>
</evidence>
<dbReference type="InterPro" id="IPR016174">
    <property type="entry name" value="Di-haem_cyt_TM"/>
</dbReference>
<keyword evidence="12 19" id="KW-1133">Transmembrane helix</keyword>
<sequence length="380" mass="44949">MTNFIMKKNILLAMLDKSLFKLPTPVNVSIWWNFGSLLGLFLMVQLISGLFLSMHYVSNINYSFFSIIHIIQDVNYGWLMRLIHMNGASFFFFCVYFHIGRGLYYGSFKLIYTWFIGIMIFLLMMGTAFMGYVLPWGQMSFWGATVITNLLSAIPYIGQMMVEWLWGGFSVDNSTLNRFYTFHFLMPFILIMLVLIHLMFLHETGSNNPLGMNSNLYKISFHNYYTLKDLLGFMILIILLMIIIMEFPYILGDPENFVMANSMITPVHIQPEWYFLFAYTILRSIPDKLSGVMALLMSILILYLMPILNMKNKFQSYFFYPLNQMYFWLYICIFLMLTWLGSQPVDYPYVELSQILTIMYFLYYFLSSLIINMWDLNMKF</sequence>
<feature type="binding site" description="axial binding residue" evidence="18">
    <location>
        <position position="197"/>
    </location>
    <ligand>
        <name>heme b</name>
        <dbReference type="ChEBI" id="CHEBI:60344"/>
        <label>b566</label>
    </ligand>
    <ligandPart>
        <name>Fe</name>
        <dbReference type="ChEBI" id="CHEBI:18248"/>
    </ligandPart>
</feature>
<comment type="cofactor">
    <cofactor evidence="19">
        <name>heme b</name>
        <dbReference type="ChEBI" id="CHEBI:60344"/>
    </cofactor>
    <text evidence="19">Binds 2 heme groups non-covalently.</text>
</comment>
<evidence type="ECO:0000259" key="21">
    <source>
        <dbReference type="PROSITE" id="PS51003"/>
    </source>
</evidence>
<comment type="subcellular location">
    <subcellularLocation>
        <location evidence="2">Mitochondrion inner membrane</location>
        <topology evidence="2">Multi-pass membrane protein</topology>
    </subcellularLocation>
</comment>
<dbReference type="GO" id="GO:0005743">
    <property type="term" value="C:mitochondrial inner membrane"/>
    <property type="evidence" value="ECO:0007669"/>
    <property type="project" value="UniProtKB-SubCell"/>
</dbReference>
<keyword evidence="15 19" id="KW-0496">Mitochondrion</keyword>
<evidence type="ECO:0000256" key="5">
    <source>
        <dbReference type="ARBA" id="ARBA00022448"/>
    </source>
</evidence>
<evidence type="ECO:0000256" key="17">
    <source>
        <dbReference type="PIRSR" id="PIRSR038885-1"/>
    </source>
</evidence>
<evidence type="ECO:0000256" key="1">
    <source>
        <dbReference type="ARBA" id="ARBA00002566"/>
    </source>
</evidence>
<dbReference type="GO" id="GO:0046872">
    <property type="term" value="F:metal ion binding"/>
    <property type="evidence" value="ECO:0007669"/>
    <property type="project" value="UniProtKB-UniRule"/>
</dbReference>
<feature type="binding site" evidence="17">
    <location>
        <position position="202"/>
    </location>
    <ligand>
        <name>a ubiquinone</name>
        <dbReference type="ChEBI" id="CHEBI:16389"/>
    </ligand>
</feature>
<keyword evidence="5 19" id="KW-0813">Transport</keyword>
<dbReference type="Gene3D" id="1.20.810.10">
    <property type="entry name" value="Cytochrome Bc1 Complex, Chain C"/>
    <property type="match status" value="1"/>
</dbReference>
<feature type="transmembrane region" description="Helical" evidence="19">
    <location>
        <begin position="182"/>
        <end position="201"/>
    </location>
</feature>
<dbReference type="SUPFAM" id="SSF81342">
    <property type="entry name" value="Transmembrane di-heme cytochromes"/>
    <property type="match status" value="1"/>
</dbReference>
<dbReference type="OrthoDB" id="7695363at2759"/>
<evidence type="ECO:0000256" key="10">
    <source>
        <dbReference type="ARBA" id="ARBA00022792"/>
    </source>
</evidence>
<feature type="domain" description="Cytochrome b/b6 C-terminal region profile" evidence="21">
    <location>
        <begin position="211"/>
        <end position="380"/>
    </location>
</feature>
<name>A0A7S8HPD0_APHGI</name>
<keyword evidence="16 19" id="KW-0472">Membrane</keyword>
<dbReference type="InterPro" id="IPR048259">
    <property type="entry name" value="Cytochrome_b_N_euk/bac"/>
</dbReference>
<dbReference type="GO" id="GO:0045275">
    <property type="term" value="C:respiratory chain complex III"/>
    <property type="evidence" value="ECO:0007669"/>
    <property type="project" value="InterPro"/>
</dbReference>
<dbReference type="InterPro" id="IPR048260">
    <property type="entry name" value="Cytochrome_b_C_euk/bac"/>
</dbReference>
<evidence type="ECO:0000256" key="13">
    <source>
        <dbReference type="ARBA" id="ARBA00023004"/>
    </source>
</evidence>
<evidence type="ECO:0000256" key="4">
    <source>
        <dbReference type="ARBA" id="ARBA00013531"/>
    </source>
</evidence>
<dbReference type="PANTHER" id="PTHR19271:SF16">
    <property type="entry name" value="CYTOCHROME B"/>
    <property type="match status" value="1"/>
</dbReference>
<evidence type="ECO:0000256" key="14">
    <source>
        <dbReference type="ARBA" id="ARBA00023075"/>
    </source>
</evidence>
<feature type="binding site" description="axial binding residue" evidence="18">
    <location>
        <position position="183"/>
    </location>
    <ligand>
        <name>heme b</name>
        <dbReference type="ChEBI" id="CHEBI:60344"/>
        <label>b562</label>
    </ligand>
    <ligandPart>
        <name>Fe</name>
        <dbReference type="ChEBI" id="CHEBI:18248"/>
    </ligandPart>
</feature>
<evidence type="ECO:0000256" key="19">
    <source>
        <dbReference type="RuleBase" id="RU362117"/>
    </source>
</evidence>
<evidence type="ECO:0000256" key="7">
    <source>
        <dbReference type="ARBA" id="ARBA00022660"/>
    </source>
</evidence>
<dbReference type="PANTHER" id="PTHR19271">
    <property type="entry name" value="CYTOCHROME B"/>
    <property type="match status" value="1"/>
</dbReference>
<protein>
    <recommendedName>
        <fullName evidence="4 19">Cytochrome b</fullName>
    </recommendedName>
</protein>
<feature type="transmembrane region" description="Helical" evidence="19">
    <location>
        <begin position="230"/>
        <end position="251"/>
    </location>
</feature>
<evidence type="ECO:0000313" key="22">
    <source>
        <dbReference type="EMBL" id="QPC56181.1"/>
    </source>
</evidence>
<evidence type="ECO:0000256" key="9">
    <source>
        <dbReference type="ARBA" id="ARBA00022723"/>
    </source>
</evidence>
<dbReference type="Pfam" id="PF00032">
    <property type="entry name" value="Cytochrom_B_C"/>
    <property type="match status" value="1"/>
</dbReference>
<feature type="transmembrane region" description="Helical" evidence="19">
    <location>
        <begin position="317"/>
        <end position="340"/>
    </location>
</feature>
<dbReference type="PIRSF" id="PIRSF038885">
    <property type="entry name" value="COB"/>
    <property type="match status" value="1"/>
</dbReference>
<keyword evidence="10" id="KW-0999">Mitochondrion inner membrane</keyword>
<dbReference type="InterPro" id="IPR030689">
    <property type="entry name" value="Cytochrome_b"/>
</dbReference>
<evidence type="ECO:0000256" key="12">
    <source>
        <dbReference type="ARBA" id="ARBA00022989"/>
    </source>
</evidence>
<feature type="binding site" description="axial binding residue" evidence="18">
    <location>
        <position position="98"/>
    </location>
    <ligand>
        <name>heme b</name>
        <dbReference type="ChEBI" id="CHEBI:60344"/>
        <label>b566</label>
    </ligand>
    <ligandPart>
        <name>Fe</name>
        <dbReference type="ChEBI" id="CHEBI:18248"/>
    </ligandPart>
</feature>
<dbReference type="CDD" id="cd00290">
    <property type="entry name" value="cytochrome_b_C"/>
    <property type="match status" value="1"/>
</dbReference>
<evidence type="ECO:0000256" key="6">
    <source>
        <dbReference type="ARBA" id="ARBA00022617"/>
    </source>
</evidence>
<feature type="transmembrane region" description="Helical" evidence="19">
    <location>
        <begin position="352"/>
        <end position="374"/>
    </location>
</feature>
<accession>A0A7S8HPD0</accession>
<evidence type="ECO:0000256" key="16">
    <source>
        <dbReference type="ARBA" id="ARBA00023136"/>
    </source>
</evidence>
<reference evidence="22" key="1">
    <citation type="journal article" date="2020" name="Int. J. Biol. Macromol.">
        <title>Evolution of tRNA gene rearrangement in the mitochondrial genome of ichneumonoid wasps (Hymenoptera: Ichneumonoidea).</title>
        <authorList>
            <person name="Feng Z."/>
            <person name="Wu Y."/>
            <person name="Yang C."/>
            <person name="Gu X."/>
            <person name="Wilson J.J."/>
            <person name="Li H."/>
            <person name="Cai W."/>
            <person name="Yang H."/>
            <person name="Song F."/>
        </authorList>
    </citation>
    <scope>NUCLEOTIDE SEQUENCE</scope>
</reference>
<evidence type="ECO:0000259" key="20">
    <source>
        <dbReference type="PROSITE" id="PS51002"/>
    </source>
</evidence>
<evidence type="ECO:0000256" key="2">
    <source>
        <dbReference type="ARBA" id="ARBA00004448"/>
    </source>
</evidence>
<dbReference type="GO" id="GO:0006122">
    <property type="term" value="P:mitochondrial electron transport, ubiquinol to cytochrome c"/>
    <property type="evidence" value="ECO:0007669"/>
    <property type="project" value="TreeGrafter"/>
</dbReference>
<evidence type="ECO:0000256" key="3">
    <source>
        <dbReference type="ARBA" id="ARBA00011649"/>
    </source>
</evidence>
<dbReference type="InterPro" id="IPR005797">
    <property type="entry name" value="Cyt_b/b6_N"/>
</dbReference>
<dbReference type="InterPro" id="IPR005798">
    <property type="entry name" value="Cyt_b/b6_C"/>
</dbReference>
<geneLocation type="mitochondrion" evidence="22"/>
<keyword evidence="9 18" id="KW-0479">Metal-binding</keyword>